<keyword evidence="1" id="KW-0418">Kinase</keyword>
<feature type="non-terminal residue" evidence="1">
    <location>
        <position position="1"/>
    </location>
</feature>
<sequence length="90" mass="9984">GIGVVCEGYREEGRLSTVAVMSDLGWVMEERRGRGVASCGHQWLWQPDPGGGYFVRGAYDMLTFREGQDVDATTDLIWHKQVPLKVSVVA</sequence>
<keyword evidence="2" id="KW-1185">Reference proteome</keyword>
<dbReference type="Proteomes" id="UP000265520">
    <property type="component" value="Unassembled WGS sequence"/>
</dbReference>
<accession>A0A392QK47</accession>
<protein>
    <submittedName>
        <fullName evidence="1">Cysteine-rich receptor-like protein kinase</fullName>
    </submittedName>
</protein>
<comment type="caution">
    <text evidence="1">The sequence shown here is derived from an EMBL/GenBank/DDBJ whole genome shotgun (WGS) entry which is preliminary data.</text>
</comment>
<organism evidence="1 2">
    <name type="scientific">Trifolium medium</name>
    <dbReference type="NCBI Taxonomy" id="97028"/>
    <lineage>
        <taxon>Eukaryota</taxon>
        <taxon>Viridiplantae</taxon>
        <taxon>Streptophyta</taxon>
        <taxon>Embryophyta</taxon>
        <taxon>Tracheophyta</taxon>
        <taxon>Spermatophyta</taxon>
        <taxon>Magnoliopsida</taxon>
        <taxon>eudicotyledons</taxon>
        <taxon>Gunneridae</taxon>
        <taxon>Pentapetalae</taxon>
        <taxon>rosids</taxon>
        <taxon>fabids</taxon>
        <taxon>Fabales</taxon>
        <taxon>Fabaceae</taxon>
        <taxon>Papilionoideae</taxon>
        <taxon>50 kb inversion clade</taxon>
        <taxon>NPAAA clade</taxon>
        <taxon>Hologalegina</taxon>
        <taxon>IRL clade</taxon>
        <taxon>Trifolieae</taxon>
        <taxon>Trifolium</taxon>
    </lineage>
</organism>
<name>A0A392QK47_9FABA</name>
<proteinExistence type="predicted"/>
<keyword evidence="1" id="KW-0808">Transferase</keyword>
<dbReference type="EMBL" id="LXQA010139470">
    <property type="protein sequence ID" value="MCI24080.1"/>
    <property type="molecule type" value="Genomic_DNA"/>
</dbReference>
<reference evidence="1 2" key="1">
    <citation type="journal article" date="2018" name="Front. Plant Sci.">
        <title>Red Clover (Trifolium pratense) and Zigzag Clover (T. medium) - A Picture of Genomic Similarities and Differences.</title>
        <authorList>
            <person name="Dluhosova J."/>
            <person name="Istvanek J."/>
            <person name="Nedelnik J."/>
            <person name="Repkova J."/>
        </authorList>
    </citation>
    <scope>NUCLEOTIDE SEQUENCE [LARGE SCALE GENOMIC DNA]</scope>
    <source>
        <strain evidence="2">cv. 10/8</strain>
        <tissue evidence="1">Leaf</tissue>
    </source>
</reference>
<dbReference type="AlphaFoldDB" id="A0A392QK47"/>
<evidence type="ECO:0000313" key="1">
    <source>
        <dbReference type="EMBL" id="MCI24080.1"/>
    </source>
</evidence>
<evidence type="ECO:0000313" key="2">
    <source>
        <dbReference type="Proteomes" id="UP000265520"/>
    </source>
</evidence>
<dbReference type="GO" id="GO:0016301">
    <property type="term" value="F:kinase activity"/>
    <property type="evidence" value="ECO:0007669"/>
    <property type="project" value="UniProtKB-KW"/>
</dbReference>
<keyword evidence="1" id="KW-0675">Receptor</keyword>